<feature type="transmembrane region" description="Helical" evidence="5">
    <location>
        <begin position="99"/>
        <end position="123"/>
    </location>
</feature>
<dbReference type="InterPro" id="IPR023352">
    <property type="entry name" value="MAPEG-like_dom_sf"/>
</dbReference>
<gene>
    <name evidence="6" type="ORF">GCM10009092_26210</name>
</gene>
<keyword evidence="4 5" id="KW-0472">Membrane</keyword>
<keyword evidence="3 5" id="KW-1133">Transmembrane helix</keyword>
<dbReference type="Gene3D" id="1.20.120.550">
    <property type="entry name" value="Membrane associated eicosanoid/glutathione metabolism-like domain"/>
    <property type="match status" value="1"/>
</dbReference>
<feature type="transmembrane region" description="Helical" evidence="5">
    <location>
        <begin position="69"/>
        <end position="87"/>
    </location>
</feature>
<evidence type="ECO:0000256" key="2">
    <source>
        <dbReference type="ARBA" id="ARBA00022692"/>
    </source>
</evidence>
<dbReference type="Proteomes" id="UP001501757">
    <property type="component" value="Unassembled WGS sequence"/>
</dbReference>
<evidence type="ECO:0000313" key="6">
    <source>
        <dbReference type="EMBL" id="GAA0360720.1"/>
    </source>
</evidence>
<dbReference type="RefSeq" id="WP_343845455.1">
    <property type="nucleotide sequence ID" value="NZ_BAAAEI010000014.1"/>
</dbReference>
<evidence type="ECO:0000256" key="3">
    <source>
        <dbReference type="ARBA" id="ARBA00022989"/>
    </source>
</evidence>
<dbReference type="PANTHER" id="PTHR35814:SF1">
    <property type="entry name" value="GLUTATHIONE S-TRANSFERASE-RELATED"/>
    <property type="match status" value="1"/>
</dbReference>
<evidence type="ECO:0000313" key="7">
    <source>
        <dbReference type="Proteomes" id="UP001501757"/>
    </source>
</evidence>
<organism evidence="6 7">
    <name type="scientific">Bowmanella denitrificans</name>
    <dbReference type="NCBI Taxonomy" id="366582"/>
    <lineage>
        <taxon>Bacteria</taxon>
        <taxon>Pseudomonadati</taxon>
        <taxon>Pseudomonadota</taxon>
        <taxon>Gammaproteobacteria</taxon>
        <taxon>Alteromonadales</taxon>
        <taxon>Alteromonadaceae</taxon>
        <taxon>Bowmanella</taxon>
    </lineage>
</organism>
<evidence type="ECO:0000256" key="1">
    <source>
        <dbReference type="ARBA" id="ARBA00004370"/>
    </source>
</evidence>
<reference evidence="6 7" key="1">
    <citation type="journal article" date="2019" name="Int. J. Syst. Evol. Microbiol.">
        <title>The Global Catalogue of Microorganisms (GCM) 10K type strain sequencing project: providing services to taxonomists for standard genome sequencing and annotation.</title>
        <authorList>
            <consortium name="The Broad Institute Genomics Platform"/>
            <consortium name="The Broad Institute Genome Sequencing Center for Infectious Disease"/>
            <person name="Wu L."/>
            <person name="Ma J."/>
        </authorList>
    </citation>
    <scope>NUCLEOTIDE SEQUENCE [LARGE SCALE GENOMIC DNA]</scope>
    <source>
        <strain evidence="6 7">JCM 13378</strain>
    </source>
</reference>
<dbReference type="InterPro" id="IPR001129">
    <property type="entry name" value="Membr-assoc_MAPEG"/>
</dbReference>
<sequence length="126" mass="13847">MITLFYAGWLVLLVVTLSVKVIRLRRRHQVAIGDGGHKDLQLAIRAHGNALEYLPLALLILFMLEQANLAFWVIHGLGGLLLIGRLIHAYAIPNRNLKLRVLGMAMTFAMLLAGAGMGIGLAIGRW</sequence>
<dbReference type="PANTHER" id="PTHR35814">
    <property type="match status" value="1"/>
</dbReference>
<keyword evidence="7" id="KW-1185">Reference proteome</keyword>
<accession>A0ABN0XCJ1</accession>
<dbReference type="Pfam" id="PF01124">
    <property type="entry name" value="MAPEG"/>
    <property type="match status" value="1"/>
</dbReference>
<evidence type="ECO:0000256" key="4">
    <source>
        <dbReference type="ARBA" id="ARBA00023136"/>
    </source>
</evidence>
<evidence type="ECO:0000256" key="5">
    <source>
        <dbReference type="SAM" id="Phobius"/>
    </source>
</evidence>
<dbReference type="SUPFAM" id="SSF161084">
    <property type="entry name" value="MAPEG domain-like"/>
    <property type="match status" value="1"/>
</dbReference>
<comment type="subcellular location">
    <subcellularLocation>
        <location evidence="1">Membrane</location>
    </subcellularLocation>
</comment>
<protein>
    <submittedName>
        <fullName evidence="6">MAPEG family protein</fullName>
    </submittedName>
</protein>
<proteinExistence type="predicted"/>
<dbReference type="EMBL" id="BAAAEI010000014">
    <property type="protein sequence ID" value="GAA0360720.1"/>
    <property type="molecule type" value="Genomic_DNA"/>
</dbReference>
<comment type="caution">
    <text evidence="6">The sequence shown here is derived from an EMBL/GenBank/DDBJ whole genome shotgun (WGS) entry which is preliminary data.</text>
</comment>
<keyword evidence="2 5" id="KW-0812">Transmembrane</keyword>
<feature type="transmembrane region" description="Helical" evidence="5">
    <location>
        <begin position="6"/>
        <end position="22"/>
    </location>
</feature>
<feature type="transmembrane region" description="Helical" evidence="5">
    <location>
        <begin position="42"/>
        <end position="63"/>
    </location>
</feature>
<name>A0ABN0XCJ1_9ALTE</name>